<organism evidence="4 5">
    <name type="scientific">Acidipropionibacterium jensenii</name>
    <dbReference type="NCBI Taxonomy" id="1749"/>
    <lineage>
        <taxon>Bacteria</taxon>
        <taxon>Bacillati</taxon>
        <taxon>Actinomycetota</taxon>
        <taxon>Actinomycetes</taxon>
        <taxon>Propionibacteriales</taxon>
        <taxon>Propionibacteriaceae</taxon>
        <taxon>Acidipropionibacterium</taxon>
    </lineage>
</organism>
<dbReference type="EMBL" id="CP025570">
    <property type="protein sequence ID" value="AZZ38841.1"/>
    <property type="molecule type" value="Genomic_DNA"/>
</dbReference>
<accession>A0A448P176</accession>
<feature type="transmembrane region" description="Helical" evidence="2">
    <location>
        <begin position="458"/>
        <end position="479"/>
    </location>
</feature>
<feature type="transmembrane region" description="Helical" evidence="2">
    <location>
        <begin position="121"/>
        <end position="148"/>
    </location>
</feature>
<dbReference type="Proteomes" id="UP000277858">
    <property type="component" value="Chromosome"/>
</dbReference>
<dbReference type="AlphaFoldDB" id="A0A448P176"/>
<feature type="transmembrane region" description="Helical" evidence="2">
    <location>
        <begin position="513"/>
        <end position="540"/>
    </location>
</feature>
<reference evidence="3" key="3">
    <citation type="journal article" date="2019" name="Microorganisms">
        <title>Red-Brown Pigmentation of Acidipropionibacterium jensenii Is Tied to Haemolytic Activity and cyl-Like Gene Cluster.</title>
        <authorList>
            <person name="Deptula P."/>
            <person name="Loivamaa I."/>
            <person name="Smolander O.P."/>
            <person name="Laine P."/>
            <person name="Roberts R.J."/>
            <person name="Piironen V."/>
            <person name="Paulin L."/>
            <person name="Savijoki K."/>
            <person name="Auvinen P."/>
            <person name="Varmanen P."/>
        </authorList>
    </citation>
    <scope>NUCLEOTIDE SEQUENCE</scope>
    <source>
        <strain evidence="3">JS280</strain>
    </source>
</reference>
<dbReference type="KEGG" id="aji:C0Z10_02740"/>
<protein>
    <submittedName>
        <fullName evidence="3">ABC transporter permease</fullName>
    </submittedName>
</protein>
<dbReference type="Pfam" id="PF19814">
    <property type="entry name" value="DUF6297"/>
    <property type="match status" value="1"/>
</dbReference>
<dbReference type="STRING" id="1122997.GCA_000425285_00937"/>
<feature type="transmembrane region" description="Helical" evidence="2">
    <location>
        <begin position="196"/>
        <end position="218"/>
    </location>
</feature>
<feature type="transmembrane region" description="Helical" evidence="2">
    <location>
        <begin position="262"/>
        <end position="285"/>
    </location>
</feature>
<gene>
    <name evidence="3" type="ORF">C0Z10_02740</name>
    <name evidence="4" type="ORF">NCTC13652_02177</name>
</gene>
<evidence type="ECO:0000313" key="6">
    <source>
        <dbReference type="Proteomes" id="UP000285875"/>
    </source>
</evidence>
<feature type="region of interest" description="Disordered" evidence="1">
    <location>
        <begin position="1"/>
        <end position="39"/>
    </location>
</feature>
<sequence>MSRGRNRKFKNQNRRQNQPEAAAQATPKAPEPADVPDPELVIDERPEDFWAGEVDEKQLQLLMGDWRKGRTTRNIWQALSDAYVMIFSLLVIVAMLVSLIIQAQGQASTCSAAGCRTARELLPWAALAGVLAFAVAAARIFGPVLASAAEGFWLLDAPIRRSRILVKRLWVAVGAGFLGGAAIGALVSALTGSAGLAIVAWTAATGLAAAGVVAFAAAQQGVERVWTVKLVGGIAGLAGLGALLAVVGSATGWFHLDITTSVAVASAWSVAAGGVLLLVVSAVLARMRLNRIRRARLMSGGSLAAGMQGAAFALDFALMRDILQERDAVERGQVHPTRGRGLGLQTLIWRDVQRLIRFPKPLITLAVTAVVPYAVEALGMGRFSSTISALVLVAALVPFFTSLRVLSRTKGLMRCLPFSTSQVRTAASVVPGVLAGIWAIAVVPAFHGVGSASHTPWVQAVMLALITAAAGYIGAIRWVSAKSADYSAPMVATQMGAMPPGLMFNLVRGLDMVALITIWIVLGLSPWFSIVAAVIAYAILRMGGIDQQEMQQMQKDARRELEESRHGKPADKKVVTRRR</sequence>
<dbReference type="InterPro" id="IPR046264">
    <property type="entry name" value="DUF6297"/>
</dbReference>
<feature type="transmembrane region" description="Helical" evidence="2">
    <location>
        <begin position="230"/>
        <end position="256"/>
    </location>
</feature>
<dbReference type="RefSeq" id="WP_028702661.1">
    <property type="nucleotide sequence ID" value="NZ_CP025570.1"/>
</dbReference>
<evidence type="ECO:0000313" key="4">
    <source>
        <dbReference type="EMBL" id="VEI03959.1"/>
    </source>
</evidence>
<feature type="compositionally biased region" description="Basic and acidic residues" evidence="1">
    <location>
        <begin position="555"/>
        <end position="579"/>
    </location>
</feature>
<dbReference type="EMBL" id="LR134473">
    <property type="protein sequence ID" value="VEI03959.1"/>
    <property type="molecule type" value="Genomic_DNA"/>
</dbReference>
<keyword evidence="2" id="KW-0812">Transmembrane</keyword>
<dbReference type="Proteomes" id="UP000285875">
    <property type="component" value="Chromosome"/>
</dbReference>
<keyword evidence="2" id="KW-1133">Transmembrane helix</keyword>
<keyword evidence="2" id="KW-0472">Membrane</keyword>
<evidence type="ECO:0000256" key="1">
    <source>
        <dbReference type="SAM" id="MobiDB-lite"/>
    </source>
</evidence>
<feature type="region of interest" description="Disordered" evidence="1">
    <location>
        <begin position="551"/>
        <end position="579"/>
    </location>
</feature>
<feature type="transmembrane region" description="Helical" evidence="2">
    <location>
        <begin position="169"/>
        <end position="190"/>
    </location>
</feature>
<feature type="transmembrane region" description="Helical" evidence="2">
    <location>
        <begin position="387"/>
        <end position="406"/>
    </location>
</feature>
<feature type="transmembrane region" description="Helical" evidence="2">
    <location>
        <begin position="426"/>
        <end position="446"/>
    </location>
</feature>
<name>A0A448P176_9ACTN</name>
<keyword evidence="5" id="KW-1185">Reference proteome</keyword>
<feature type="transmembrane region" description="Helical" evidence="2">
    <location>
        <begin position="82"/>
        <end position="101"/>
    </location>
</feature>
<evidence type="ECO:0000313" key="5">
    <source>
        <dbReference type="Proteomes" id="UP000277858"/>
    </source>
</evidence>
<proteinExistence type="predicted"/>
<reference evidence="4 5" key="2">
    <citation type="submission" date="2018-12" db="EMBL/GenBank/DDBJ databases">
        <authorList>
            <consortium name="Pathogen Informatics"/>
        </authorList>
    </citation>
    <scope>NUCLEOTIDE SEQUENCE [LARGE SCALE GENOMIC DNA]</scope>
    <source>
        <strain evidence="4 5">NCTC13652</strain>
    </source>
</reference>
<dbReference type="OrthoDB" id="3725302at2"/>
<evidence type="ECO:0000256" key="2">
    <source>
        <dbReference type="SAM" id="Phobius"/>
    </source>
</evidence>
<reference evidence="6" key="1">
    <citation type="submission" date="2017-12" db="EMBL/GenBank/DDBJ databases">
        <title>Whole genome sequencing of Acidipropionibacterium jensenii strains JS279 and JS280.</title>
        <authorList>
            <person name="Deptula P."/>
            <person name="Laine P."/>
            <person name="Smolander O.-P."/>
            <person name="Paulin L."/>
            <person name="Auvinen P."/>
            <person name="Varmanen P."/>
        </authorList>
    </citation>
    <scope>NUCLEOTIDE SEQUENCE [LARGE SCALE GENOMIC DNA]</scope>
    <source>
        <strain evidence="6">JS280</strain>
    </source>
</reference>
<evidence type="ECO:0000313" key="3">
    <source>
        <dbReference type="EMBL" id="AZZ38841.1"/>
    </source>
</evidence>
<feature type="compositionally biased region" description="Basic residues" evidence="1">
    <location>
        <begin position="1"/>
        <end position="13"/>
    </location>
</feature>